<dbReference type="Gene3D" id="3.40.50.2300">
    <property type="match status" value="1"/>
</dbReference>
<dbReference type="InterPro" id="IPR020449">
    <property type="entry name" value="Tscrpt_reg_AraC-type_HTH"/>
</dbReference>
<sequence>MNTLLIVEDEKMIRQGIKTIALRSEVPINNVIECKNGQEALEIIENQNVDVMITDIRMPKMDGITLVKEMQKFNHVPLTVVVSGYDDFSYAVELLRYGVKEYILKPVERTQINNILLKLEQEIQEGKERTHRILNIGYQQLKYLMLNKEITSTETEIILKHFNNLFFEGDYQVCCTNYDKDSFGDIDGITYLKDVDKQGIFIVENKKMRELLNEELCNYYVGVSSSHKGLGELKEAYLEALYARKMAFINEEHQVSYQSLNLNNKFTLEDDTLDRKDNNANNKLDEKIIDQIVQMLGTSKIDEVLKMMDHIHYKLQTDEVCPDSFYENMNMLIDKVISTYKKAIELSEKESITYKGIYTFASAKEFCEGMKEWFVNLNKRLIVEFDDYHNKLKIQQAVLYINSNFNSDLNMAVVSNYISMNYSLFSYAFKQYTGCNFVNYLKNIRIAEAKKLLETTEMRISEIGMNIGYENDKHFMKIFKSICGVSPTEYRKNTLIGKSLSN</sequence>
<keyword evidence="4 10" id="KW-0597">Phosphoprotein</keyword>
<dbReference type="SUPFAM" id="SSF46689">
    <property type="entry name" value="Homeodomain-like"/>
    <property type="match status" value="2"/>
</dbReference>
<keyword evidence="6" id="KW-0805">Transcription regulation</keyword>
<dbReference type="InterPro" id="IPR009057">
    <property type="entry name" value="Homeodomain-like_sf"/>
</dbReference>
<dbReference type="GO" id="GO:0005737">
    <property type="term" value="C:cytoplasm"/>
    <property type="evidence" value="ECO:0007669"/>
    <property type="project" value="UniProtKB-SubCell"/>
</dbReference>
<evidence type="ECO:0000256" key="10">
    <source>
        <dbReference type="PROSITE-ProRule" id="PRU00169"/>
    </source>
</evidence>
<evidence type="ECO:0000256" key="1">
    <source>
        <dbReference type="ARBA" id="ARBA00004496"/>
    </source>
</evidence>
<dbReference type="PRINTS" id="PR00032">
    <property type="entry name" value="HTHARAC"/>
</dbReference>
<dbReference type="PROSITE" id="PS01124">
    <property type="entry name" value="HTH_ARAC_FAMILY_2"/>
    <property type="match status" value="1"/>
</dbReference>
<dbReference type="InterPro" id="IPR001789">
    <property type="entry name" value="Sig_transdc_resp-reg_receiver"/>
</dbReference>
<dbReference type="Gene3D" id="1.10.10.60">
    <property type="entry name" value="Homeodomain-like"/>
    <property type="match status" value="2"/>
</dbReference>
<dbReference type="InterPro" id="IPR051552">
    <property type="entry name" value="HptR"/>
</dbReference>
<dbReference type="Proteomes" id="UP000595897">
    <property type="component" value="Chromosome"/>
</dbReference>
<evidence type="ECO:0000256" key="5">
    <source>
        <dbReference type="ARBA" id="ARBA00023012"/>
    </source>
</evidence>
<dbReference type="Pfam" id="PF12833">
    <property type="entry name" value="HTH_18"/>
    <property type="match status" value="1"/>
</dbReference>
<dbReference type="SMART" id="SM00448">
    <property type="entry name" value="REC"/>
    <property type="match status" value="1"/>
</dbReference>
<keyword evidence="5" id="KW-0902">Two-component regulatory system</keyword>
<dbReference type="PANTHER" id="PTHR42713">
    <property type="entry name" value="HISTIDINE KINASE-RELATED"/>
    <property type="match status" value="1"/>
</dbReference>
<feature type="domain" description="HTH araC/xylS-type" evidence="11">
    <location>
        <begin position="395"/>
        <end position="493"/>
    </location>
</feature>
<dbReference type="RefSeq" id="WP_271713259.1">
    <property type="nucleotide sequence ID" value="NZ_AP024169.1"/>
</dbReference>
<dbReference type="InterPro" id="IPR018062">
    <property type="entry name" value="HTH_AraC-typ_CS"/>
</dbReference>
<dbReference type="GO" id="GO:0000160">
    <property type="term" value="P:phosphorelay signal transduction system"/>
    <property type="evidence" value="ECO:0007669"/>
    <property type="project" value="UniProtKB-KW"/>
</dbReference>
<dbReference type="PROSITE" id="PS00041">
    <property type="entry name" value="HTH_ARAC_FAMILY_1"/>
    <property type="match status" value="1"/>
</dbReference>
<evidence type="ECO:0000256" key="2">
    <source>
        <dbReference type="ARBA" id="ARBA00018672"/>
    </source>
</evidence>
<dbReference type="SMART" id="SM00342">
    <property type="entry name" value="HTH_ARAC"/>
    <property type="match status" value="1"/>
</dbReference>
<keyword evidence="8" id="KW-0804">Transcription</keyword>
<evidence type="ECO:0000259" key="12">
    <source>
        <dbReference type="PROSITE" id="PS50110"/>
    </source>
</evidence>
<comment type="subcellular location">
    <subcellularLocation>
        <location evidence="1">Cytoplasm</location>
    </subcellularLocation>
</comment>
<evidence type="ECO:0000256" key="7">
    <source>
        <dbReference type="ARBA" id="ARBA00023125"/>
    </source>
</evidence>
<gene>
    <name evidence="13" type="ORF">bsdtb5_34870</name>
</gene>
<keyword evidence="3" id="KW-0963">Cytoplasm</keyword>
<organism evidence="13 14">
    <name type="scientific">Anaeromicropila herbilytica</name>
    <dbReference type="NCBI Taxonomy" id="2785025"/>
    <lineage>
        <taxon>Bacteria</taxon>
        <taxon>Bacillati</taxon>
        <taxon>Bacillota</taxon>
        <taxon>Clostridia</taxon>
        <taxon>Lachnospirales</taxon>
        <taxon>Lachnospiraceae</taxon>
        <taxon>Anaeromicropila</taxon>
    </lineage>
</organism>
<evidence type="ECO:0000256" key="4">
    <source>
        <dbReference type="ARBA" id="ARBA00022553"/>
    </source>
</evidence>
<dbReference type="SUPFAM" id="SSF52172">
    <property type="entry name" value="CheY-like"/>
    <property type="match status" value="1"/>
</dbReference>
<dbReference type="KEGG" id="ahb:bsdtb5_34870"/>
<evidence type="ECO:0000256" key="8">
    <source>
        <dbReference type="ARBA" id="ARBA00023163"/>
    </source>
</evidence>
<dbReference type="GO" id="GO:0043565">
    <property type="term" value="F:sequence-specific DNA binding"/>
    <property type="evidence" value="ECO:0007669"/>
    <property type="project" value="InterPro"/>
</dbReference>
<dbReference type="CDD" id="cd17536">
    <property type="entry name" value="REC_YesN-like"/>
    <property type="match status" value="1"/>
</dbReference>
<feature type="domain" description="Response regulatory" evidence="12">
    <location>
        <begin position="3"/>
        <end position="120"/>
    </location>
</feature>
<keyword evidence="7 13" id="KW-0238">DNA-binding</keyword>
<evidence type="ECO:0000313" key="14">
    <source>
        <dbReference type="Proteomes" id="UP000595897"/>
    </source>
</evidence>
<dbReference type="PROSITE" id="PS50110">
    <property type="entry name" value="RESPONSE_REGULATORY"/>
    <property type="match status" value="1"/>
</dbReference>
<dbReference type="AlphaFoldDB" id="A0A7R7EPE7"/>
<evidence type="ECO:0000256" key="3">
    <source>
        <dbReference type="ARBA" id="ARBA00022490"/>
    </source>
</evidence>
<reference evidence="13 14" key="1">
    <citation type="submission" date="2020-11" db="EMBL/GenBank/DDBJ databases">
        <title>Draft genome sequencing of a Lachnospiraceae strain isolated from anoxic soil subjected to BSD treatment.</title>
        <authorList>
            <person name="Uek A."/>
            <person name="Tonouchi A."/>
        </authorList>
    </citation>
    <scope>NUCLEOTIDE SEQUENCE [LARGE SCALE GENOMIC DNA]</scope>
    <source>
        <strain evidence="13 14">TB5</strain>
    </source>
</reference>
<evidence type="ECO:0000256" key="6">
    <source>
        <dbReference type="ARBA" id="ARBA00023015"/>
    </source>
</evidence>
<evidence type="ECO:0000259" key="11">
    <source>
        <dbReference type="PROSITE" id="PS01124"/>
    </source>
</evidence>
<accession>A0A7R7EPE7</accession>
<comment type="function">
    <text evidence="9">May play the central regulatory role in sporulation. It may be an element of the effector pathway responsible for the activation of sporulation genes in response to nutritional stress. Spo0A may act in concert with spo0H (a sigma factor) to control the expression of some genes that are critical to the sporulation process.</text>
</comment>
<dbReference type="GO" id="GO:0003700">
    <property type="term" value="F:DNA-binding transcription factor activity"/>
    <property type="evidence" value="ECO:0007669"/>
    <property type="project" value="InterPro"/>
</dbReference>
<evidence type="ECO:0000256" key="9">
    <source>
        <dbReference type="ARBA" id="ARBA00024867"/>
    </source>
</evidence>
<evidence type="ECO:0000313" key="13">
    <source>
        <dbReference type="EMBL" id="BCN32192.1"/>
    </source>
</evidence>
<dbReference type="InterPro" id="IPR011006">
    <property type="entry name" value="CheY-like_superfamily"/>
</dbReference>
<keyword evidence="14" id="KW-1185">Reference proteome</keyword>
<protein>
    <recommendedName>
        <fullName evidence="2">Stage 0 sporulation protein A homolog</fullName>
    </recommendedName>
</protein>
<name>A0A7R7EPE7_9FIRM</name>
<dbReference type="InterPro" id="IPR018060">
    <property type="entry name" value="HTH_AraC"/>
</dbReference>
<proteinExistence type="predicted"/>
<dbReference type="Pfam" id="PF00072">
    <property type="entry name" value="Response_reg"/>
    <property type="match status" value="1"/>
</dbReference>
<dbReference type="EMBL" id="AP024169">
    <property type="protein sequence ID" value="BCN32192.1"/>
    <property type="molecule type" value="Genomic_DNA"/>
</dbReference>
<dbReference type="PANTHER" id="PTHR42713:SF3">
    <property type="entry name" value="TRANSCRIPTIONAL REGULATORY PROTEIN HPTR"/>
    <property type="match status" value="1"/>
</dbReference>
<feature type="modified residue" description="4-aspartylphosphate" evidence="10">
    <location>
        <position position="55"/>
    </location>
</feature>